<evidence type="ECO:0000256" key="5">
    <source>
        <dbReference type="ARBA" id="ARBA00022857"/>
    </source>
</evidence>
<dbReference type="SUPFAM" id="SSF51905">
    <property type="entry name" value="FAD/NAD(P)-binding domain"/>
    <property type="match status" value="1"/>
</dbReference>
<evidence type="ECO:0000313" key="8">
    <source>
        <dbReference type="EMBL" id="UJO23330.1"/>
    </source>
</evidence>
<dbReference type="GeneID" id="71992919"/>
<reference evidence="8" key="1">
    <citation type="submission" date="2021-12" db="EMBL/GenBank/DDBJ databases">
        <authorList>
            <person name="Zaccaron A."/>
            <person name="Stergiopoulos I."/>
        </authorList>
    </citation>
    <scope>NUCLEOTIDE SEQUENCE</scope>
    <source>
        <strain evidence="8">Race5_Kim</strain>
    </source>
</reference>
<dbReference type="KEGG" id="ffu:CLAFUR5_13041"/>
<evidence type="ECO:0000256" key="4">
    <source>
        <dbReference type="ARBA" id="ARBA00022827"/>
    </source>
</evidence>
<dbReference type="AlphaFoldDB" id="A0A9Q8PJ27"/>
<organism evidence="8 9">
    <name type="scientific">Passalora fulva</name>
    <name type="common">Tomato leaf mold</name>
    <name type="synonym">Cladosporium fulvum</name>
    <dbReference type="NCBI Taxonomy" id="5499"/>
    <lineage>
        <taxon>Eukaryota</taxon>
        <taxon>Fungi</taxon>
        <taxon>Dikarya</taxon>
        <taxon>Ascomycota</taxon>
        <taxon>Pezizomycotina</taxon>
        <taxon>Dothideomycetes</taxon>
        <taxon>Dothideomycetidae</taxon>
        <taxon>Mycosphaerellales</taxon>
        <taxon>Mycosphaerellaceae</taxon>
        <taxon>Fulvia</taxon>
    </lineage>
</organism>
<dbReference type="Proteomes" id="UP000756132">
    <property type="component" value="Chromosome 11"/>
</dbReference>
<dbReference type="PANTHER" id="PTHR43098:SF3">
    <property type="entry name" value="L-ORNITHINE N(5)-MONOOXYGENASE-RELATED"/>
    <property type="match status" value="1"/>
</dbReference>
<comment type="similarity">
    <text evidence="2">Belongs to the FAD-binding monooxygenase family.</text>
</comment>
<gene>
    <name evidence="8" type="ORF">CLAFUR5_13041</name>
</gene>
<dbReference type="GO" id="GO:0050660">
    <property type="term" value="F:flavin adenine dinucleotide binding"/>
    <property type="evidence" value="ECO:0007669"/>
    <property type="project" value="InterPro"/>
</dbReference>
<keyword evidence="9" id="KW-1185">Reference proteome</keyword>
<dbReference type="GO" id="GO:0004499">
    <property type="term" value="F:N,N-dimethylaniline monooxygenase activity"/>
    <property type="evidence" value="ECO:0007669"/>
    <property type="project" value="InterPro"/>
</dbReference>
<evidence type="ECO:0000256" key="1">
    <source>
        <dbReference type="ARBA" id="ARBA00001974"/>
    </source>
</evidence>
<evidence type="ECO:0000256" key="3">
    <source>
        <dbReference type="ARBA" id="ARBA00022630"/>
    </source>
</evidence>
<evidence type="ECO:0000256" key="2">
    <source>
        <dbReference type="ARBA" id="ARBA00010139"/>
    </source>
</evidence>
<dbReference type="InterPro" id="IPR020946">
    <property type="entry name" value="Flavin_mOase-like"/>
</dbReference>
<dbReference type="InterPro" id="IPR036188">
    <property type="entry name" value="FAD/NAD-bd_sf"/>
</dbReference>
<dbReference type="Gene3D" id="3.50.50.60">
    <property type="entry name" value="FAD/NAD(P)-binding domain"/>
    <property type="match status" value="2"/>
</dbReference>
<dbReference type="InterPro" id="IPR050775">
    <property type="entry name" value="FAD-binding_Monooxygenases"/>
</dbReference>
<dbReference type="RefSeq" id="XP_047767696.1">
    <property type="nucleotide sequence ID" value="XM_047912189.1"/>
</dbReference>
<keyword evidence="4" id="KW-0274">FAD</keyword>
<evidence type="ECO:0000256" key="7">
    <source>
        <dbReference type="ARBA" id="ARBA00023033"/>
    </source>
</evidence>
<dbReference type="PRINTS" id="PR00411">
    <property type="entry name" value="PNDRDTASEI"/>
</dbReference>
<name>A0A9Q8PJ27_PASFU</name>
<accession>A0A9Q8PJ27</accession>
<keyword evidence="6" id="KW-0560">Oxidoreductase</keyword>
<proteinExistence type="inferred from homology"/>
<dbReference type="PANTHER" id="PTHR43098">
    <property type="entry name" value="L-ORNITHINE N(5)-MONOOXYGENASE-RELATED"/>
    <property type="match status" value="1"/>
</dbReference>
<evidence type="ECO:0000256" key="6">
    <source>
        <dbReference type="ARBA" id="ARBA00023002"/>
    </source>
</evidence>
<keyword evidence="3" id="KW-0285">Flavoprotein</keyword>
<keyword evidence="5" id="KW-0521">NADP</keyword>
<dbReference type="OrthoDB" id="66881at2759"/>
<comment type="cofactor">
    <cofactor evidence="1">
        <name>FAD</name>
        <dbReference type="ChEBI" id="CHEBI:57692"/>
    </cofactor>
</comment>
<dbReference type="Pfam" id="PF00743">
    <property type="entry name" value="FMO-like"/>
    <property type="match status" value="1"/>
</dbReference>
<keyword evidence="7 8" id="KW-0503">Monooxygenase</keyword>
<dbReference type="GO" id="GO:0050661">
    <property type="term" value="F:NADP binding"/>
    <property type="evidence" value="ECO:0007669"/>
    <property type="project" value="InterPro"/>
</dbReference>
<dbReference type="EMBL" id="CP090173">
    <property type="protein sequence ID" value="UJO23330.1"/>
    <property type="molecule type" value="Genomic_DNA"/>
</dbReference>
<sequence>MTEQKTVPYLNGEVPVVGGAEVNGNKAEVHEFTAAQPATTNGISNIETDALVIGAGFSGITAIDRLRKAGLRVKCFEAGEDFGGVWYWNRYPGARVDSEAPFYQLNIPEVYKTWNFSERFPDHQELRKYMAHIDKTLGLRKDAYFNARANDVSWDEGAGRWTLKTEQGHVATGKYLLLCTGLLHRTYTPDFPSIKDYKGEIYHSGAWPENWSAKGKKVGLIGAGATAVQITQELGKQADELTVFLRRPSYCLAMKQRELTPDEQRHLKSFYPALFKAGRNSLAGFPNARESVGAAEVSAEVREKHFKESWEAGGFNFTLSNYNDVVISPESNKLVYDYWRKRVCERLTDPEKQKIMAPEKPPYYFNTKRSPLEQDYYEVLDQSNVHLHDLSKSPLRSFTEKGLLMADDKAYDFDAVVLATGFDSFTGSLTHLGLRNKDGILLKDLWQEGVNTYLGLTIAGFPNMFMAYSPQAPTALSNGPTIIEAQVETIVDMIKKLESEGTKVIEPTKEAESQWKEHCNSMLQYTLFPFTESWWNGSNIPGKKAENMSYIAGINAYEAECRATMEGWKGFNVVAGKA</sequence>
<protein>
    <submittedName>
        <fullName evidence="8">FAD-binding monooxygenase acrE</fullName>
    </submittedName>
</protein>
<reference evidence="8" key="2">
    <citation type="journal article" date="2022" name="Microb. Genom.">
        <title>A chromosome-scale genome assembly of the tomato pathogen Cladosporium fulvum reveals a compartmentalized genome architecture and the presence of a dispensable chromosome.</title>
        <authorList>
            <person name="Zaccaron A.Z."/>
            <person name="Chen L.H."/>
            <person name="Samaras A."/>
            <person name="Stergiopoulos I."/>
        </authorList>
    </citation>
    <scope>NUCLEOTIDE SEQUENCE</scope>
    <source>
        <strain evidence="8">Race5_Kim</strain>
    </source>
</reference>
<evidence type="ECO:0000313" key="9">
    <source>
        <dbReference type="Proteomes" id="UP000756132"/>
    </source>
</evidence>